<dbReference type="EMBL" id="VOPW01000001">
    <property type="protein sequence ID" value="TXC65972.1"/>
    <property type="molecule type" value="Genomic_DNA"/>
</dbReference>
<comment type="caution">
    <text evidence="1">The sequence shown here is derived from an EMBL/GenBank/DDBJ whole genome shotgun (WGS) entry which is preliminary data.</text>
</comment>
<reference evidence="1 2" key="1">
    <citation type="submission" date="2019-08" db="EMBL/GenBank/DDBJ databases">
        <authorList>
            <person name="Khan S.A."/>
            <person name="Jeon C.O."/>
            <person name="Jeong S.E."/>
        </authorList>
    </citation>
    <scope>NUCLEOTIDE SEQUENCE [LARGE SCALE GENOMIC DNA]</scope>
    <source>
        <strain evidence="2">IMCC1728</strain>
    </source>
</reference>
<dbReference type="Proteomes" id="UP000321832">
    <property type="component" value="Unassembled WGS sequence"/>
</dbReference>
<organism evidence="1 2">
    <name type="scientific">Piscinibacter aquaticus</name>
    <dbReference type="NCBI Taxonomy" id="392597"/>
    <lineage>
        <taxon>Bacteria</taxon>
        <taxon>Pseudomonadati</taxon>
        <taxon>Pseudomonadota</taxon>
        <taxon>Betaproteobacteria</taxon>
        <taxon>Burkholderiales</taxon>
        <taxon>Sphaerotilaceae</taxon>
        <taxon>Piscinibacter</taxon>
    </lineage>
</organism>
<protein>
    <submittedName>
        <fullName evidence="1">Uncharacterized protein</fullName>
    </submittedName>
</protein>
<evidence type="ECO:0000313" key="1">
    <source>
        <dbReference type="EMBL" id="TXC65972.1"/>
    </source>
</evidence>
<name>A0A5C6TZ26_9BURK</name>
<keyword evidence="2" id="KW-1185">Reference proteome</keyword>
<evidence type="ECO:0000313" key="2">
    <source>
        <dbReference type="Proteomes" id="UP000321832"/>
    </source>
</evidence>
<proteinExistence type="predicted"/>
<gene>
    <name evidence="1" type="ORF">FSC37_08515</name>
</gene>
<sequence>MAMLESLKRLFAGKPTPAAAWADVADWSARRALNFRRVREGEGFVIEGLLDDRPWRLEWGRRSASTSPAANFACAWSSICRATCRCCC</sequence>
<accession>A0A5C6TZ26</accession>
<dbReference type="AlphaFoldDB" id="A0A5C6TZ26"/>